<comment type="caution">
    <text evidence="2">The sequence shown here is derived from an EMBL/GenBank/DDBJ whole genome shotgun (WGS) entry which is preliminary data.</text>
</comment>
<dbReference type="EMBL" id="WNTK01003031">
    <property type="protein sequence ID" value="KAG9465458.1"/>
    <property type="molecule type" value="Genomic_DNA"/>
</dbReference>
<feature type="region of interest" description="Disordered" evidence="1">
    <location>
        <begin position="1"/>
        <end position="20"/>
    </location>
</feature>
<dbReference type="AlphaFoldDB" id="A0A8J6EB13"/>
<evidence type="ECO:0000313" key="3">
    <source>
        <dbReference type="Proteomes" id="UP000770717"/>
    </source>
</evidence>
<keyword evidence="3" id="KW-1185">Reference proteome</keyword>
<sequence length="142" mass="15608">EICSTAVSKSKTSGEWSPTDPSISTFSIHRREDVERVVSENTLRINASIFNGGHDDSIVLEPISSIHRISNLPPSPQLHSPHDHVDSMTIHPELERPDAHSAYACVSYLEEQRHVVSPPSPSISSMETDVGVDPETGERAME</sequence>
<accession>A0A8J6EB13</accession>
<feature type="non-terminal residue" evidence="2">
    <location>
        <position position="142"/>
    </location>
</feature>
<dbReference type="Proteomes" id="UP000770717">
    <property type="component" value="Unassembled WGS sequence"/>
</dbReference>
<gene>
    <name evidence="2" type="ORF">GDO78_018330</name>
</gene>
<protein>
    <submittedName>
        <fullName evidence="2">Uncharacterized protein</fullName>
    </submittedName>
</protein>
<evidence type="ECO:0000256" key="1">
    <source>
        <dbReference type="SAM" id="MobiDB-lite"/>
    </source>
</evidence>
<reference evidence="2" key="1">
    <citation type="thesis" date="2020" institute="ProQuest LLC" country="789 East Eisenhower Parkway, Ann Arbor, MI, USA">
        <title>Comparative Genomics and Chromosome Evolution.</title>
        <authorList>
            <person name="Mudd A.B."/>
        </authorList>
    </citation>
    <scope>NUCLEOTIDE SEQUENCE</scope>
    <source>
        <strain evidence="2">HN-11 Male</strain>
        <tissue evidence="2">Kidney and liver</tissue>
    </source>
</reference>
<name>A0A8J6EB13_ELECQ</name>
<organism evidence="2 3">
    <name type="scientific">Eleutherodactylus coqui</name>
    <name type="common">Puerto Rican coqui</name>
    <dbReference type="NCBI Taxonomy" id="57060"/>
    <lineage>
        <taxon>Eukaryota</taxon>
        <taxon>Metazoa</taxon>
        <taxon>Chordata</taxon>
        <taxon>Craniata</taxon>
        <taxon>Vertebrata</taxon>
        <taxon>Euteleostomi</taxon>
        <taxon>Amphibia</taxon>
        <taxon>Batrachia</taxon>
        <taxon>Anura</taxon>
        <taxon>Neobatrachia</taxon>
        <taxon>Hyloidea</taxon>
        <taxon>Eleutherodactylidae</taxon>
        <taxon>Eleutherodactylinae</taxon>
        <taxon>Eleutherodactylus</taxon>
        <taxon>Eleutherodactylus</taxon>
    </lineage>
</organism>
<evidence type="ECO:0000313" key="2">
    <source>
        <dbReference type="EMBL" id="KAG9465458.1"/>
    </source>
</evidence>
<proteinExistence type="predicted"/>
<feature type="region of interest" description="Disordered" evidence="1">
    <location>
        <begin position="116"/>
        <end position="142"/>
    </location>
</feature>